<sequence>MHYISKKKRLITTRLRSITYDLHEFLPNLKISSTVCFHVQGRGASHHHLHVLSTRSMSDDYDVLIF</sequence>
<dbReference type="Proteomes" id="UP000006038">
    <property type="component" value="Chromosome 3"/>
</dbReference>
<proteinExistence type="predicted"/>
<dbReference type="EnsemblPlants" id="OB03G29090.1">
    <property type="protein sequence ID" value="OB03G29090.1"/>
    <property type="gene ID" value="OB03G29090"/>
</dbReference>
<keyword evidence="2" id="KW-1185">Reference proteome</keyword>
<organism evidence="1">
    <name type="scientific">Oryza brachyantha</name>
    <name type="common">malo sina</name>
    <dbReference type="NCBI Taxonomy" id="4533"/>
    <lineage>
        <taxon>Eukaryota</taxon>
        <taxon>Viridiplantae</taxon>
        <taxon>Streptophyta</taxon>
        <taxon>Embryophyta</taxon>
        <taxon>Tracheophyta</taxon>
        <taxon>Spermatophyta</taxon>
        <taxon>Magnoliopsida</taxon>
        <taxon>Liliopsida</taxon>
        <taxon>Poales</taxon>
        <taxon>Poaceae</taxon>
        <taxon>BOP clade</taxon>
        <taxon>Oryzoideae</taxon>
        <taxon>Oryzeae</taxon>
        <taxon>Oryzinae</taxon>
        <taxon>Oryza</taxon>
    </lineage>
</organism>
<reference evidence="1" key="2">
    <citation type="submission" date="2013-04" db="UniProtKB">
        <authorList>
            <consortium name="EnsemblPlants"/>
        </authorList>
    </citation>
    <scope>IDENTIFICATION</scope>
</reference>
<dbReference type="Gramene" id="OB03G29090.1">
    <property type="protein sequence ID" value="OB03G29090.1"/>
    <property type="gene ID" value="OB03G29090"/>
</dbReference>
<evidence type="ECO:0000313" key="2">
    <source>
        <dbReference type="Proteomes" id="UP000006038"/>
    </source>
</evidence>
<reference evidence="1" key="1">
    <citation type="journal article" date="2013" name="Nat. Commun.">
        <title>Whole-genome sequencing of Oryza brachyantha reveals mechanisms underlying Oryza genome evolution.</title>
        <authorList>
            <person name="Chen J."/>
            <person name="Huang Q."/>
            <person name="Gao D."/>
            <person name="Wang J."/>
            <person name="Lang Y."/>
            <person name="Liu T."/>
            <person name="Li B."/>
            <person name="Bai Z."/>
            <person name="Luis Goicoechea J."/>
            <person name="Liang C."/>
            <person name="Chen C."/>
            <person name="Zhang W."/>
            <person name="Sun S."/>
            <person name="Liao Y."/>
            <person name="Zhang X."/>
            <person name="Yang L."/>
            <person name="Song C."/>
            <person name="Wang M."/>
            <person name="Shi J."/>
            <person name="Liu G."/>
            <person name="Liu J."/>
            <person name="Zhou H."/>
            <person name="Zhou W."/>
            <person name="Yu Q."/>
            <person name="An N."/>
            <person name="Chen Y."/>
            <person name="Cai Q."/>
            <person name="Wang B."/>
            <person name="Liu B."/>
            <person name="Min J."/>
            <person name="Huang Y."/>
            <person name="Wu H."/>
            <person name="Li Z."/>
            <person name="Zhang Y."/>
            <person name="Yin Y."/>
            <person name="Song W."/>
            <person name="Jiang J."/>
            <person name="Jackson S.A."/>
            <person name="Wing R.A."/>
            <person name="Wang J."/>
            <person name="Chen M."/>
        </authorList>
    </citation>
    <scope>NUCLEOTIDE SEQUENCE [LARGE SCALE GENOMIC DNA]</scope>
    <source>
        <strain evidence="1">cv. IRGC 101232</strain>
    </source>
</reference>
<name>J3LPD3_ORYBR</name>
<evidence type="ECO:0000313" key="1">
    <source>
        <dbReference type="EnsemblPlants" id="OB03G29090.1"/>
    </source>
</evidence>
<accession>J3LPD3</accession>
<dbReference type="AlphaFoldDB" id="J3LPD3"/>
<protein>
    <submittedName>
        <fullName evidence="1">Uncharacterized protein</fullName>
    </submittedName>
</protein>
<dbReference type="HOGENOM" id="CLU_2835237_0_0_1"/>